<protein>
    <recommendedName>
        <fullName evidence="5">Methyltransferase domain-containing protein</fullName>
    </recommendedName>
</protein>
<keyword evidence="3" id="KW-0949">S-adenosyl-L-methionine</keyword>
<dbReference type="InterPro" id="IPR041698">
    <property type="entry name" value="Methyltransf_25"/>
</dbReference>
<dbReference type="EMBL" id="JADGIZ020000037">
    <property type="protein sequence ID" value="KAL2914084.1"/>
    <property type="molecule type" value="Genomic_DNA"/>
</dbReference>
<sequence length="403" mass="42576">MQSTGLERVRAHYEVLLSEHYTWTLGGSKAKHNVNLALLRELLPGSTVPAQTPPGELAGTAGPRPARVALDLGCGSGFQTIPLLQLGFHVVAIDASDALLSELRGEAEQLGGDATQRLHTVCGDLLGFGTACEGASGWLPRMDNEPALPKQAHVPRGSPPSPPLSSDALSAASPQLLSKQPSPPPLENDLAAALALPSAASDQLKALRPGGIDAIVCMGDTLTHLGSLDEIDSLVASSFGALAPGGRLVLQFRDLTQPLFGTDRFIPVRSDERTVFTCFLEWEEATPATPSSAATPCGGDLPEACEEPHCGQTVGDRHVCGRRSLTASDNSGCRVRVHDLVHVKKGIGAWELCKSWYVKLGLTLRYMVDRLRAHGFVVELAQNDGGMELLVGRKPDHAAVAAL</sequence>
<dbReference type="Pfam" id="PF13649">
    <property type="entry name" value="Methyltransf_25"/>
    <property type="match status" value="1"/>
</dbReference>
<dbReference type="SUPFAM" id="SSF53335">
    <property type="entry name" value="S-adenosyl-L-methionine-dependent methyltransferases"/>
    <property type="match status" value="1"/>
</dbReference>
<dbReference type="PANTHER" id="PTHR43464:SF19">
    <property type="entry name" value="UBIQUINONE BIOSYNTHESIS O-METHYLTRANSFERASE, MITOCHONDRIAL"/>
    <property type="match status" value="1"/>
</dbReference>
<evidence type="ECO:0000256" key="3">
    <source>
        <dbReference type="ARBA" id="ARBA00022691"/>
    </source>
</evidence>
<feature type="compositionally biased region" description="Low complexity" evidence="4">
    <location>
        <begin position="164"/>
        <end position="180"/>
    </location>
</feature>
<keyword evidence="1" id="KW-0489">Methyltransferase</keyword>
<evidence type="ECO:0000313" key="6">
    <source>
        <dbReference type="EMBL" id="KAL2914084.1"/>
    </source>
</evidence>
<feature type="domain" description="Methyltransferase" evidence="5">
    <location>
        <begin position="70"/>
        <end position="125"/>
    </location>
</feature>
<evidence type="ECO:0000313" key="7">
    <source>
        <dbReference type="Proteomes" id="UP001527925"/>
    </source>
</evidence>
<evidence type="ECO:0000259" key="5">
    <source>
        <dbReference type="Pfam" id="PF13649"/>
    </source>
</evidence>
<evidence type="ECO:0000256" key="1">
    <source>
        <dbReference type="ARBA" id="ARBA00022603"/>
    </source>
</evidence>
<comment type="caution">
    <text evidence="6">The sequence shown here is derived from an EMBL/GenBank/DDBJ whole genome shotgun (WGS) entry which is preliminary data.</text>
</comment>
<proteinExistence type="predicted"/>
<dbReference type="Proteomes" id="UP001527925">
    <property type="component" value="Unassembled WGS sequence"/>
</dbReference>
<organism evidence="6 7">
    <name type="scientific">Polyrhizophydium stewartii</name>
    <dbReference type="NCBI Taxonomy" id="2732419"/>
    <lineage>
        <taxon>Eukaryota</taxon>
        <taxon>Fungi</taxon>
        <taxon>Fungi incertae sedis</taxon>
        <taxon>Chytridiomycota</taxon>
        <taxon>Chytridiomycota incertae sedis</taxon>
        <taxon>Chytridiomycetes</taxon>
        <taxon>Rhizophydiales</taxon>
        <taxon>Rhizophydiales incertae sedis</taxon>
        <taxon>Polyrhizophydium</taxon>
    </lineage>
</organism>
<keyword evidence="2" id="KW-0808">Transferase</keyword>
<dbReference type="CDD" id="cd02440">
    <property type="entry name" value="AdoMet_MTases"/>
    <property type="match status" value="1"/>
</dbReference>
<keyword evidence="7" id="KW-1185">Reference proteome</keyword>
<dbReference type="PANTHER" id="PTHR43464">
    <property type="entry name" value="METHYLTRANSFERASE"/>
    <property type="match status" value="1"/>
</dbReference>
<feature type="region of interest" description="Disordered" evidence="4">
    <location>
        <begin position="142"/>
        <end position="184"/>
    </location>
</feature>
<gene>
    <name evidence="6" type="ORF">HK105_206342</name>
</gene>
<accession>A0ABR4N3M4</accession>
<evidence type="ECO:0000256" key="2">
    <source>
        <dbReference type="ARBA" id="ARBA00022679"/>
    </source>
</evidence>
<dbReference type="Gene3D" id="3.40.50.150">
    <property type="entry name" value="Vaccinia Virus protein VP39"/>
    <property type="match status" value="2"/>
</dbReference>
<name>A0ABR4N3M4_9FUNG</name>
<dbReference type="InterPro" id="IPR029063">
    <property type="entry name" value="SAM-dependent_MTases_sf"/>
</dbReference>
<evidence type="ECO:0000256" key="4">
    <source>
        <dbReference type="SAM" id="MobiDB-lite"/>
    </source>
</evidence>
<reference evidence="6 7" key="1">
    <citation type="submission" date="2023-09" db="EMBL/GenBank/DDBJ databases">
        <title>Pangenome analysis of Batrachochytrium dendrobatidis and related Chytrids.</title>
        <authorList>
            <person name="Yacoub M.N."/>
            <person name="Stajich J.E."/>
            <person name="James T.Y."/>
        </authorList>
    </citation>
    <scope>NUCLEOTIDE SEQUENCE [LARGE SCALE GENOMIC DNA]</scope>
    <source>
        <strain evidence="6 7">JEL0888</strain>
    </source>
</reference>